<evidence type="ECO:0000313" key="2">
    <source>
        <dbReference type="EMBL" id="MBC8755592.1"/>
    </source>
</evidence>
<comment type="caution">
    <text evidence="2">The sequence shown here is derived from an EMBL/GenBank/DDBJ whole genome shotgun (WGS) entry which is preliminary data.</text>
</comment>
<dbReference type="Proteomes" id="UP000619238">
    <property type="component" value="Unassembled WGS sequence"/>
</dbReference>
<evidence type="ECO:0000259" key="1">
    <source>
        <dbReference type="Pfam" id="PF00561"/>
    </source>
</evidence>
<reference evidence="2 3" key="1">
    <citation type="submission" date="2020-07" db="EMBL/GenBank/DDBJ databases">
        <title>Description of Kordia aestuariivivens sp. nov., isolated from a tidal flat.</title>
        <authorList>
            <person name="Park S."/>
            <person name="Yoon J.-H."/>
        </authorList>
    </citation>
    <scope>NUCLEOTIDE SEQUENCE [LARGE SCALE GENOMIC DNA]</scope>
    <source>
        <strain evidence="2 3">YSTF-M3</strain>
    </source>
</reference>
<accession>A0ABR7QAJ3</accession>
<keyword evidence="2" id="KW-0378">Hydrolase</keyword>
<dbReference type="InterPro" id="IPR029058">
    <property type="entry name" value="AB_hydrolase_fold"/>
</dbReference>
<protein>
    <submittedName>
        <fullName evidence="2">Alpha/beta hydrolase</fullName>
    </submittedName>
</protein>
<dbReference type="GO" id="GO:0016787">
    <property type="term" value="F:hydrolase activity"/>
    <property type="evidence" value="ECO:0007669"/>
    <property type="project" value="UniProtKB-KW"/>
</dbReference>
<feature type="domain" description="AB hydrolase-1" evidence="1">
    <location>
        <begin position="5"/>
        <end position="111"/>
    </location>
</feature>
<dbReference type="PANTHER" id="PTHR43798:SF33">
    <property type="entry name" value="HYDROLASE, PUTATIVE (AFU_ORTHOLOGUE AFUA_2G14860)-RELATED"/>
    <property type="match status" value="1"/>
</dbReference>
<dbReference type="Gene3D" id="3.40.50.1820">
    <property type="entry name" value="alpha/beta hydrolase"/>
    <property type="match status" value="1"/>
</dbReference>
<name>A0ABR7QAJ3_9FLAO</name>
<keyword evidence="3" id="KW-1185">Reference proteome</keyword>
<evidence type="ECO:0000313" key="3">
    <source>
        <dbReference type="Proteomes" id="UP000619238"/>
    </source>
</evidence>
<dbReference type="InterPro" id="IPR000073">
    <property type="entry name" value="AB_hydrolase_1"/>
</dbReference>
<proteinExistence type="predicted"/>
<organism evidence="2 3">
    <name type="scientific">Kordia aestuariivivens</name>
    <dbReference type="NCBI Taxonomy" id="2759037"/>
    <lineage>
        <taxon>Bacteria</taxon>
        <taxon>Pseudomonadati</taxon>
        <taxon>Bacteroidota</taxon>
        <taxon>Flavobacteriia</taxon>
        <taxon>Flavobacteriales</taxon>
        <taxon>Flavobacteriaceae</taxon>
        <taxon>Kordia</taxon>
    </lineage>
</organism>
<gene>
    <name evidence="2" type="ORF">H2O64_13020</name>
</gene>
<dbReference type="EMBL" id="JACGWS010000007">
    <property type="protein sequence ID" value="MBC8755592.1"/>
    <property type="molecule type" value="Genomic_DNA"/>
</dbReference>
<dbReference type="InterPro" id="IPR050266">
    <property type="entry name" value="AB_hydrolase_sf"/>
</dbReference>
<dbReference type="RefSeq" id="WP_187562639.1">
    <property type="nucleotide sequence ID" value="NZ_JACGWS010000007.1"/>
</dbReference>
<sequence length="229" mass="25636">MKNNNLLLLHGALGSKAQLKPLQELLSKDFNVHTLNFEGHGGRFSTNDFCMERFAENVAEKLQTLAISKTHIFGYSMGGYVALQLAKKYPELVDRIVTLGTKFNWSLEAAQQEVKMLNSSKIEEKVPAFAKYLQELHQPNDWKEVLQKTADMMLALANGKKLINDDLHQIQHKILIGIGALDTMVTIAESENAASQLPNATLRIIEDVKHPIEKVDTNVLATVIRNFIA</sequence>
<dbReference type="SUPFAM" id="SSF53474">
    <property type="entry name" value="alpha/beta-Hydrolases"/>
    <property type="match status" value="1"/>
</dbReference>
<dbReference type="PANTHER" id="PTHR43798">
    <property type="entry name" value="MONOACYLGLYCEROL LIPASE"/>
    <property type="match status" value="1"/>
</dbReference>
<dbReference type="Pfam" id="PF00561">
    <property type="entry name" value="Abhydrolase_1"/>
    <property type="match status" value="1"/>
</dbReference>